<dbReference type="Pfam" id="PF00077">
    <property type="entry name" value="RVP"/>
    <property type="match status" value="1"/>
</dbReference>
<dbReference type="CDD" id="cd00303">
    <property type="entry name" value="retropepsin_like"/>
    <property type="match status" value="1"/>
</dbReference>
<evidence type="ECO:0000313" key="4">
    <source>
        <dbReference type="EMBL" id="KAL0803327.1"/>
    </source>
</evidence>
<dbReference type="EMBL" id="JBEDNZ010000042">
    <property type="protein sequence ID" value="KAL0803327.1"/>
    <property type="molecule type" value="Genomic_DNA"/>
</dbReference>
<evidence type="ECO:0000256" key="1">
    <source>
        <dbReference type="ARBA" id="ARBA00022801"/>
    </source>
</evidence>
<feature type="region of interest" description="Disordered" evidence="2">
    <location>
        <begin position="597"/>
        <end position="632"/>
    </location>
</feature>
<dbReference type="InterPro" id="IPR001995">
    <property type="entry name" value="Peptidase_A2_cat"/>
</dbReference>
<dbReference type="PROSITE" id="PS50175">
    <property type="entry name" value="ASP_PROT_RETROV"/>
    <property type="match status" value="1"/>
</dbReference>
<feature type="compositionally biased region" description="Low complexity" evidence="2">
    <location>
        <begin position="27"/>
        <end position="39"/>
    </location>
</feature>
<reference evidence="4 5" key="1">
    <citation type="submission" date="2024-06" db="EMBL/GenBank/DDBJ databases">
        <title>A chromosome-level genome assembly of beet webworm, Loxostege sticticalis.</title>
        <authorList>
            <person name="Zhang Y."/>
        </authorList>
    </citation>
    <scope>NUCLEOTIDE SEQUENCE [LARGE SCALE GENOMIC DNA]</scope>
    <source>
        <strain evidence="4">AQ028</strain>
        <tissue evidence="4">Male pupae</tissue>
    </source>
</reference>
<dbReference type="SUPFAM" id="SSF50630">
    <property type="entry name" value="Acid proteases"/>
    <property type="match status" value="1"/>
</dbReference>
<organism evidence="4 5">
    <name type="scientific">Loxostege sticticalis</name>
    <name type="common">Beet webworm moth</name>
    <dbReference type="NCBI Taxonomy" id="481309"/>
    <lineage>
        <taxon>Eukaryota</taxon>
        <taxon>Metazoa</taxon>
        <taxon>Ecdysozoa</taxon>
        <taxon>Arthropoda</taxon>
        <taxon>Hexapoda</taxon>
        <taxon>Insecta</taxon>
        <taxon>Pterygota</taxon>
        <taxon>Neoptera</taxon>
        <taxon>Endopterygota</taxon>
        <taxon>Lepidoptera</taxon>
        <taxon>Glossata</taxon>
        <taxon>Ditrysia</taxon>
        <taxon>Pyraloidea</taxon>
        <taxon>Crambidae</taxon>
        <taxon>Pyraustinae</taxon>
        <taxon>Loxostege</taxon>
    </lineage>
</organism>
<dbReference type="GO" id="GO:0016787">
    <property type="term" value="F:hydrolase activity"/>
    <property type="evidence" value="ECO:0007669"/>
    <property type="project" value="UniProtKB-KW"/>
</dbReference>
<feature type="region of interest" description="Disordered" evidence="2">
    <location>
        <begin position="358"/>
        <end position="377"/>
    </location>
</feature>
<dbReference type="InterPro" id="IPR021109">
    <property type="entry name" value="Peptidase_aspartic_dom_sf"/>
</dbReference>
<dbReference type="SMART" id="SM00343">
    <property type="entry name" value="ZnF_C2HC"/>
    <property type="match status" value="2"/>
</dbReference>
<name>A0ABD0S253_LOXSC</name>
<feature type="domain" description="Peptidase A2" evidence="3">
    <location>
        <begin position="419"/>
        <end position="500"/>
    </location>
</feature>
<feature type="region of interest" description="Disordered" evidence="2">
    <location>
        <begin position="1"/>
        <end position="39"/>
    </location>
</feature>
<keyword evidence="1" id="KW-0378">Hydrolase</keyword>
<dbReference type="PROSITE" id="PS00141">
    <property type="entry name" value="ASP_PROTEASE"/>
    <property type="match status" value="1"/>
</dbReference>
<dbReference type="AlphaFoldDB" id="A0ABD0S253"/>
<dbReference type="Gene3D" id="2.40.70.10">
    <property type="entry name" value="Acid Proteases"/>
    <property type="match status" value="1"/>
</dbReference>
<protein>
    <recommendedName>
        <fullName evidence="3">Peptidase A2 domain-containing protein</fullName>
    </recommendedName>
</protein>
<evidence type="ECO:0000259" key="3">
    <source>
        <dbReference type="PROSITE" id="PS50175"/>
    </source>
</evidence>
<comment type="caution">
    <text evidence="4">The sequence shown here is derived from an EMBL/GenBank/DDBJ whole genome shotgun (WGS) entry which is preliminary data.</text>
</comment>
<evidence type="ECO:0000256" key="2">
    <source>
        <dbReference type="SAM" id="MobiDB-lite"/>
    </source>
</evidence>
<feature type="compositionally biased region" description="Basic and acidic residues" evidence="2">
    <location>
        <begin position="607"/>
        <end position="627"/>
    </location>
</feature>
<dbReference type="Proteomes" id="UP001549921">
    <property type="component" value="Unassembled WGS sequence"/>
</dbReference>
<gene>
    <name evidence="4" type="ORF">ABMA28_017206</name>
</gene>
<accession>A0ABD0S253</accession>
<evidence type="ECO:0000313" key="5">
    <source>
        <dbReference type="Proteomes" id="UP001549921"/>
    </source>
</evidence>
<sequence>MPRRITRSNPASGSDTDVETDTETDRTVVQPDVPTTDVPSPNVAMSEAMLHNLVSSIAKSQADANRVLIESILASNRDQHSCASSPRTDPLGHTQRSGNFAKCTARFDGRSKDADELEAFIDAIEVFRDCTNISDEHALRGLPMLLVGEAAVWWQGVKSTVTSWSEALQRLRGMFGVPRPGYKIFRDIFSAEQNSERADVFVCKVRALLSKLPYVVPEIMKLDIVYGLLDRRIRKRVPRDAVDGLEQLITKVRLVEEQLAEVSSFITDNNASPVNPCSAQRRSIAGPSVNPSSAIHSVPTLVNSCSKLTPDSRDAILLDNPRDSNSKGIISEKQKRVRSKCSYCKLFGHTVENCRKRASNKMKTDDSSHASDSSSSQLRCYGCGQLGVVRSKCDNCKSSHTSSTSNFCTAHIQVVNRKGVAILDTGATHSIAGSTLYPLLVDAGVKFTQSSRTIGLADGSQQACTTLECVINVTLQGRTIPTIFMVLPNAQTRTLLGRDFITKACILLDLPQSSWCFNDVPHRWVPFVTSFELVPTASNMELMKVEAADVMLRDDEGTRLTTDQRVQLNAFLVGRADQFAKEGPPTDYATHRLKIDPRQEPIASPPDVHEKAQSAQKRCADEGRRPAPDYSTGDLVLLKTQGSNDTTRGQTPKFIPRRDGPYRIREAASSTTYVLERISSGETLGRYHVSQLTPFVGNVTPTPVNEKRRRGRPKRFLD</sequence>
<dbReference type="InterPro" id="IPR001878">
    <property type="entry name" value="Znf_CCHC"/>
</dbReference>
<dbReference type="InterPro" id="IPR001969">
    <property type="entry name" value="Aspartic_peptidase_AS"/>
</dbReference>
<proteinExistence type="predicted"/>
<dbReference type="InterPro" id="IPR018061">
    <property type="entry name" value="Retropepsins"/>
</dbReference>